<dbReference type="PANTHER" id="PTHR48084:SF1">
    <property type="entry name" value="2-OXOGLUTARATE SYNTHASE SUBUNIT KORB"/>
    <property type="match status" value="1"/>
</dbReference>
<keyword evidence="1" id="KW-0560">Oxidoreductase</keyword>
<dbReference type="STRING" id="1797291.A2V47_05390"/>
<name>A0A1F5A689_9BACT</name>
<comment type="caution">
    <text evidence="3">The sequence shown here is derived from an EMBL/GenBank/DDBJ whole genome shotgun (WGS) entry which is preliminary data.</text>
</comment>
<evidence type="ECO:0000256" key="1">
    <source>
        <dbReference type="ARBA" id="ARBA00023002"/>
    </source>
</evidence>
<dbReference type="Pfam" id="PF02775">
    <property type="entry name" value="TPP_enzyme_C"/>
    <property type="match status" value="1"/>
</dbReference>
<dbReference type="InterPro" id="IPR029061">
    <property type="entry name" value="THDP-binding"/>
</dbReference>
<dbReference type="InterPro" id="IPR051457">
    <property type="entry name" value="2-oxoacid:Fd_oxidoreductase"/>
</dbReference>
<evidence type="ECO:0000259" key="2">
    <source>
        <dbReference type="Pfam" id="PF02775"/>
    </source>
</evidence>
<dbReference type="InterPro" id="IPR011766">
    <property type="entry name" value="TPP_enzyme_TPP-bd"/>
</dbReference>
<protein>
    <submittedName>
        <fullName evidence="3">2-oxoacid:ferredoxin oxidoreductase subunit beta</fullName>
    </submittedName>
</protein>
<dbReference type="Proteomes" id="UP000177701">
    <property type="component" value="Unassembled WGS sequence"/>
</dbReference>
<dbReference type="SUPFAM" id="SSF52518">
    <property type="entry name" value="Thiamin diphosphate-binding fold (THDP-binding)"/>
    <property type="match status" value="1"/>
</dbReference>
<evidence type="ECO:0000313" key="4">
    <source>
        <dbReference type="Proteomes" id="UP000177701"/>
    </source>
</evidence>
<dbReference type="GO" id="GO:0044281">
    <property type="term" value="P:small molecule metabolic process"/>
    <property type="evidence" value="ECO:0007669"/>
    <property type="project" value="UniProtKB-ARBA"/>
</dbReference>
<dbReference type="Gene3D" id="3.40.50.970">
    <property type="match status" value="1"/>
</dbReference>
<dbReference type="GO" id="GO:0016625">
    <property type="term" value="F:oxidoreductase activity, acting on the aldehyde or oxo group of donors, iron-sulfur protein as acceptor"/>
    <property type="evidence" value="ECO:0007669"/>
    <property type="project" value="UniProtKB-ARBA"/>
</dbReference>
<sequence length="273" mass="30121">MSKLDKYLRLDQFPHFACSGCGHGIALASMVRAIDKLELDQNTTIMVCAIGCAGRLPVYLNFPSIRTAHGRALTIATGIKLANPKLKVIVFMGDGDAAAIGGNHLIHAARRNIDMTAIIAINEIYGMTGGQYAPTTKSGHFASTAPFGMIEPQMDICKLVEAAGATFVARGDIYHVVELEKLMLKAISHKGFSVVEALTNCPTQFGRRNKNSRPSEMIKNIKEMTITKKQAEQLSKEELEHKLLRGILIDKERPEYIEEYDRITNFQEEGSLK</sequence>
<reference evidence="3 4" key="1">
    <citation type="journal article" date="2016" name="Nat. Commun.">
        <title>Thousands of microbial genomes shed light on interconnected biogeochemical processes in an aquifer system.</title>
        <authorList>
            <person name="Anantharaman K."/>
            <person name="Brown C.T."/>
            <person name="Hug L.A."/>
            <person name="Sharon I."/>
            <person name="Castelle C.J."/>
            <person name="Probst A.J."/>
            <person name="Thomas B.C."/>
            <person name="Singh A."/>
            <person name="Wilkins M.J."/>
            <person name="Karaoz U."/>
            <person name="Brodie E.L."/>
            <person name="Williams K.H."/>
            <person name="Hubbard S.S."/>
            <person name="Banfield J.F."/>
        </authorList>
    </citation>
    <scope>NUCLEOTIDE SEQUENCE [LARGE SCALE GENOMIC DNA]</scope>
</reference>
<dbReference type="PANTHER" id="PTHR48084">
    <property type="entry name" value="2-OXOGLUTARATE OXIDOREDUCTASE SUBUNIT KORB-RELATED"/>
    <property type="match status" value="1"/>
</dbReference>
<dbReference type="EMBL" id="MEYH01000112">
    <property type="protein sequence ID" value="OGD13377.1"/>
    <property type="molecule type" value="Genomic_DNA"/>
</dbReference>
<dbReference type="GO" id="GO:0030976">
    <property type="term" value="F:thiamine pyrophosphate binding"/>
    <property type="evidence" value="ECO:0007669"/>
    <property type="project" value="InterPro"/>
</dbReference>
<dbReference type="GO" id="GO:0045333">
    <property type="term" value="P:cellular respiration"/>
    <property type="evidence" value="ECO:0007669"/>
    <property type="project" value="UniProtKB-ARBA"/>
</dbReference>
<gene>
    <name evidence="3" type="ORF">A2V47_05390</name>
</gene>
<accession>A0A1F5A689</accession>
<feature type="domain" description="Thiamine pyrophosphate enzyme TPP-binding" evidence="2">
    <location>
        <begin position="57"/>
        <end position="196"/>
    </location>
</feature>
<organism evidence="3 4">
    <name type="scientific">Candidatus Sediminicultor quintus</name>
    <dbReference type="NCBI Taxonomy" id="1797291"/>
    <lineage>
        <taxon>Bacteria</taxon>
        <taxon>Pseudomonadati</taxon>
        <taxon>Atribacterota</taxon>
        <taxon>Candidatus Phoenicimicrobiia</taxon>
        <taxon>Candidatus Pheonicimicrobiales</taxon>
        <taxon>Candidatus Phoenicimicrobiaceae</taxon>
        <taxon>Candidatus Sediminicultor</taxon>
    </lineage>
</organism>
<proteinExistence type="predicted"/>
<evidence type="ECO:0000313" key="3">
    <source>
        <dbReference type="EMBL" id="OGD13377.1"/>
    </source>
</evidence>
<dbReference type="CDD" id="cd03375">
    <property type="entry name" value="TPP_OGFOR"/>
    <property type="match status" value="1"/>
</dbReference>
<dbReference type="AlphaFoldDB" id="A0A1F5A689"/>